<accession>A0A4Z2G9X0</accession>
<organism evidence="3 4">
    <name type="scientific">Liparis tanakae</name>
    <name type="common">Tanaka's snailfish</name>
    <dbReference type="NCBI Taxonomy" id="230148"/>
    <lineage>
        <taxon>Eukaryota</taxon>
        <taxon>Metazoa</taxon>
        <taxon>Chordata</taxon>
        <taxon>Craniata</taxon>
        <taxon>Vertebrata</taxon>
        <taxon>Euteleostomi</taxon>
        <taxon>Actinopterygii</taxon>
        <taxon>Neopterygii</taxon>
        <taxon>Teleostei</taxon>
        <taxon>Neoteleostei</taxon>
        <taxon>Acanthomorphata</taxon>
        <taxon>Eupercaria</taxon>
        <taxon>Perciformes</taxon>
        <taxon>Cottioidei</taxon>
        <taxon>Cottales</taxon>
        <taxon>Liparidae</taxon>
        <taxon>Liparis</taxon>
    </lineage>
</organism>
<name>A0A4Z2G9X0_9TELE</name>
<keyword evidence="4" id="KW-1185">Reference proteome</keyword>
<dbReference type="AlphaFoldDB" id="A0A4Z2G9X0"/>
<dbReference type="Proteomes" id="UP000314294">
    <property type="component" value="Unassembled WGS sequence"/>
</dbReference>
<dbReference type="OrthoDB" id="10262929at2759"/>
<dbReference type="Gene3D" id="1.20.5.340">
    <property type="match status" value="1"/>
</dbReference>
<evidence type="ECO:0000313" key="4">
    <source>
        <dbReference type="Proteomes" id="UP000314294"/>
    </source>
</evidence>
<keyword evidence="1 2" id="KW-0175">Coiled coil</keyword>
<evidence type="ECO:0000256" key="1">
    <source>
        <dbReference type="ARBA" id="ARBA00023054"/>
    </source>
</evidence>
<dbReference type="GO" id="GO:0005856">
    <property type="term" value="C:cytoskeleton"/>
    <property type="evidence" value="ECO:0007669"/>
    <property type="project" value="TreeGrafter"/>
</dbReference>
<feature type="coiled-coil region" evidence="2">
    <location>
        <begin position="48"/>
        <end position="105"/>
    </location>
</feature>
<protein>
    <submittedName>
        <fullName evidence="3">Coiled-coil domain-containing protein 146</fullName>
    </submittedName>
</protein>
<proteinExistence type="predicted"/>
<evidence type="ECO:0000313" key="3">
    <source>
        <dbReference type="EMBL" id="TNN50356.1"/>
    </source>
</evidence>
<sequence length="388" mass="45176">MGKSAARMVCGTKVAMSSSGKMSQTKVSKLKSSFRLLRDTLKSTQESEIHLLGEAKRLRAELERLQAEVERTEDEGSSVEPESEVNELRQQLLQAYNELKASEDREHKTRHQLKRLWEEKQYLEKENETQPKPAELESRTKTLQDKYEDLKKDVYQRQQEVRSARKKMEALNTEVTQAEQHVKEVDERNRSLRSKKKELTGELEALRAQIDASQKECRQLLKEQEVSREDEAELVGNRGILEVKLQSVMCDRKHLYESHSVRLKETNRQCQALKRMEQALTMASEQLEHTHSVSKDLQAQLDAVSKEASIHQRMELQKDVDALRVSFEKQLSVAEEESQKMQQYGMIQGLLRESNCLRQELHNLRCLTQIKVEERGQKHRELVRAECP</sequence>
<comment type="caution">
    <text evidence="3">The sequence shown here is derived from an EMBL/GenBank/DDBJ whole genome shotgun (WGS) entry which is preliminary data.</text>
</comment>
<evidence type="ECO:0000256" key="2">
    <source>
        <dbReference type="SAM" id="Coils"/>
    </source>
</evidence>
<gene>
    <name evidence="3" type="primary">Ccdc146_0</name>
    <name evidence="3" type="ORF">EYF80_039438</name>
</gene>
<dbReference type="EMBL" id="SRLO01000620">
    <property type="protein sequence ID" value="TNN50356.1"/>
    <property type="molecule type" value="Genomic_DNA"/>
</dbReference>
<dbReference type="PANTHER" id="PTHR32083">
    <property type="entry name" value="CILIA AND FLAGELLA-ASSOCIATED PROTEIN 58-RELATED"/>
    <property type="match status" value="1"/>
</dbReference>
<dbReference type="PANTHER" id="PTHR32083:SF34">
    <property type="entry name" value="COILED-COIL DOMAIN-CONTAINING PROTEIN 146"/>
    <property type="match status" value="1"/>
</dbReference>
<feature type="coiled-coil region" evidence="2">
    <location>
        <begin position="161"/>
        <end position="223"/>
    </location>
</feature>
<reference evidence="3 4" key="1">
    <citation type="submission" date="2019-03" db="EMBL/GenBank/DDBJ databases">
        <title>First draft genome of Liparis tanakae, snailfish: a comprehensive survey of snailfish specific genes.</title>
        <authorList>
            <person name="Kim W."/>
            <person name="Song I."/>
            <person name="Jeong J.-H."/>
            <person name="Kim D."/>
            <person name="Kim S."/>
            <person name="Ryu S."/>
            <person name="Song J.Y."/>
            <person name="Lee S.K."/>
        </authorList>
    </citation>
    <scope>NUCLEOTIDE SEQUENCE [LARGE SCALE GENOMIC DNA]</scope>
    <source>
        <tissue evidence="3">Muscle</tissue>
    </source>
</reference>